<dbReference type="Proteomes" id="UP001320831">
    <property type="component" value="Unassembled WGS sequence"/>
</dbReference>
<organism evidence="2 3">
    <name type="scientific">Chelativorans salis</name>
    <dbReference type="NCBI Taxonomy" id="2978478"/>
    <lineage>
        <taxon>Bacteria</taxon>
        <taxon>Pseudomonadati</taxon>
        <taxon>Pseudomonadota</taxon>
        <taxon>Alphaproteobacteria</taxon>
        <taxon>Hyphomicrobiales</taxon>
        <taxon>Phyllobacteriaceae</taxon>
        <taxon>Chelativorans</taxon>
    </lineage>
</organism>
<feature type="transmembrane region" description="Helical" evidence="1">
    <location>
        <begin position="58"/>
        <end position="78"/>
    </location>
</feature>
<comment type="caution">
    <text evidence="2">The sequence shown here is derived from an EMBL/GenBank/DDBJ whole genome shotgun (WGS) entry which is preliminary data.</text>
</comment>
<gene>
    <name evidence="2" type="ORF">N5A92_02575</name>
</gene>
<evidence type="ECO:0000313" key="2">
    <source>
        <dbReference type="EMBL" id="MCT7373926.1"/>
    </source>
</evidence>
<keyword evidence="1" id="KW-0472">Membrane</keyword>
<dbReference type="InterPro" id="IPR018688">
    <property type="entry name" value="PpoB2-like"/>
</dbReference>
<keyword evidence="1" id="KW-0812">Transmembrane</keyword>
<name>A0ABT2LH97_9HYPH</name>
<feature type="transmembrane region" description="Helical" evidence="1">
    <location>
        <begin position="258"/>
        <end position="280"/>
    </location>
</feature>
<dbReference type="EMBL" id="JAOCZP010000001">
    <property type="protein sequence ID" value="MCT7373926.1"/>
    <property type="molecule type" value="Genomic_DNA"/>
</dbReference>
<accession>A0ABT2LH97</accession>
<feature type="transmembrane region" description="Helical" evidence="1">
    <location>
        <begin position="84"/>
        <end position="109"/>
    </location>
</feature>
<dbReference type="Pfam" id="PF09948">
    <property type="entry name" value="PpoB2"/>
    <property type="match status" value="1"/>
</dbReference>
<dbReference type="RefSeq" id="WP_260900264.1">
    <property type="nucleotide sequence ID" value="NZ_JAOCZP010000001.1"/>
</dbReference>
<keyword evidence="1" id="KW-1133">Transmembrane helix</keyword>
<keyword evidence="3" id="KW-1185">Reference proteome</keyword>
<sequence length="282" mass="29505">MAASPLETVLTRDRLLVAASLAGLCLVSWLFLVHLALQMEAMDGMAGRMMGMDVEDALSARLAAAMGPAAAALADAAVNFTLVTLMWAVMMVGMMLPSAAPTILLFAALERKRAAEGRIGGRTAAFVAGYLAIWSVFSIVAAAAQTVLAHAGLVSMHLAATSTMLAGAIFIAAGLYELTPLKDRCLTHCRSPIEWLPRHIRPGRLGALRMGVEHGAYCVGCCWVLMLLLFVGGVMNLIWVAALAAIVLVQKLLPGGPILSRFTGAALVACGFALLAVPLLPV</sequence>
<reference evidence="2 3" key="1">
    <citation type="submission" date="2022-09" db="EMBL/GenBank/DDBJ databases">
        <title>Chelativorans salina sp. nov., a novel slightly halophilic bacterium isolated from a saline lake sediment enrichment.</title>
        <authorList>
            <person name="Gao L."/>
            <person name="Fang B.-Z."/>
            <person name="Li W.-J."/>
        </authorList>
    </citation>
    <scope>NUCLEOTIDE SEQUENCE [LARGE SCALE GENOMIC DNA]</scope>
    <source>
        <strain evidence="2 3">EGI FJ00035</strain>
    </source>
</reference>
<feature type="transmembrane region" description="Helical" evidence="1">
    <location>
        <begin position="15"/>
        <end position="37"/>
    </location>
</feature>
<evidence type="ECO:0000256" key="1">
    <source>
        <dbReference type="SAM" id="Phobius"/>
    </source>
</evidence>
<feature type="transmembrane region" description="Helical" evidence="1">
    <location>
        <begin position="121"/>
        <end position="144"/>
    </location>
</feature>
<proteinExistence type="predicted"/>
<feature type="transmembrane region" description="Helical" evidence="1">
    <location>
        <begin position="217"/>
        <end position="246"/>
    </location>
</feature>
<feature type="transmembrane region" description="Helical" evidence="1">
    <location>
        <begin position="156"/>
        <end position="176"/>
    </location>
</feature>
<protein>
    <submittedName>
        <fullName evidence="2">DUF2182 domain-containing protein</fullName>
    </submittedName>
</protein>
<evidence type="ECO:0000313" key="3">
    <source>
        <dbReference type="Proteomes" id="UP001320831"/>
    </source>
</evidence>